<protein>
    <submittedName>
        <fullName evidence="2">Uncharacterized protein</fullName>
    </submittedName>
</protein>
<proteinExistence type="predicted"/>
<comment type="caution">
    <text evidence="2">The sequence shown here is derived from an EMBL/GenBank/DDBJ whole genome shotgun (WGS) entry which is preliminary data.</text>
</comment>
<dbReference type="AlphaFoldDB" id="A0A0E9NE80"/>
<organism evidence="2 3">
    <name type="scientific">Saitoella complicata (strain BCRC 22490 / CBS 7301 / JCM 7358 / NBRC 10748 / NRRL Y-17804)</name>
    <dbReference type="NCBI Taxonomy" id="698492"/>
    <lineage>
        <taxon>Eukaryota</taxon>
        <taxon>Fungi</taxon>
        <taxon>Dikarya</taxon>
        <taxon>Ascomycota</taxon>
        <taxon>Taphrinomycotina</taxon>
        <taxon>Taphrinomycotina incertae sedis</taxon>
        <taxon>Saitoella</taxon>
    </lineage>
</organism>
<accession>A0A0E9NE80</accession>
<reference evidence="2 3" key="3">
    <citation type="journal article" date="2015" name="Genome Announc.">
        <title>Draft Genome Sequence of the Archiascomycetous Yeast Saitoella complicata.</title>
        <authorList>
            <person name="Yamauchi K."/>
            <person name="Kondo S."/>
            <person name="Hamamoto M."/>
            <person name="Takahashi Y."/>
            <person name="Ogura Y."/>
            <person name="Hayashi T."/>
            <person name="Nishida H."/>
        </authorList>
    </citation>
    <scope>NUCLEOTIDE SEQUENCE [LARGE SCALE GENOMIC DNA]</scope>
    <source>
        <strain evidence="2 3">NRRL Y-17804</strain>
    </source>
</reference>
<reference evidence="2 3" key="1">
    <citation type="journal article" date="2011" name="J. Gen. Appl. Microbiol.">
        <title>Draft genome sequencing of the enigmatic yeast Saitoella complicata.</title>
        <authorList>
            <person name="Nishida H."/>
            <person name="Hamamoto M."/>
            <person name="Sugiyama J."/>
        </authorList>
    </citation>
    <scope>NUCLEOTIDE SEQUENCE [LARGE SCALE GENOMIC DNA]</scope>
    <source>
        <strain evidence="2 3">NRRL Y-17804</strain>
    </source>
</reference>
<sequence length="389" mass="43372">MSVGHTTDADLEVFASLATARARGHLVPQYLIRTHPHFSTSFQADLPSMEWVLEHILLDEQTAYTPDLIPLLLQQIAAADPNAQPPLHAVPRLIEAFLRVDVAHQTSSLIGDMLAQLERFETHRDMLSVLSAASEETGKRQKGILHSYLYIDKALRRRAVFSLLERRPDGWQIECMALLNTLYPLTSLSPPQTRNARVLMLARLKERSLMSALISDCQNHYAKGESGEPPHLISERKPYTWAAISDVVSLYLEGTVEIFKQLDPDWKISNIEHMAAEMEQRIAGGESVPLLQEENWTYMGLPVTQEEVDLDDMVTDDDGIGEPSSERKTVGSAEGSANVPYARHRTAGVSPHPYALAKAQRQGLKQAKATISRSALLLKSCEIELLRQG</sequence>
<evidence type="ECO:0000313" key="2">
    <source>
        <dbReference type="EMBL" id="GAO48154.1"/>
    </source>
</evidence>
<feature type="region of interest" description="Disordered" evidence="1">
    <location>
        <begin position="317"/>
        <end position="341"/>
    </location>
</feature>
<evidence type="ECO:0000256" key="1">
    <source>
        <dbReference type="SAM" id="MobiDB-lite"/>
    </source>
</evidence>
<keyword evidence="3" id="KW-1185">Reference proteome</keyword>
<evidence type="ECO:0000313" key="3">
    <source>
        <dbReference type="Proteomes" id="UP000033140"/>
    </source>
</evidence>
<dbReference type="EMBL" id="BACD03000013">
    <property type="protein sequence ID" value="GAO48154.1"/>
    <property type="molecule type" value="Genomic_DNA"/>
</dbReference>
<name>A0A0E9NE80_SAICN</name>
<dbReference type="Proteomes" id="UP000033140">
    <property type="component" value="Unassembled WGS sequence"/>
</dbReference>
<gene>
    <name evidence="2" type="ORF">G7K_2335-t1</name>
</gene>
<reference evidence="2 3" key="2">
    <citation type="journal article" date="2014" name="J. Gen. Appl. Microbiol.">
        <title>The early diverging ascomycetous budding yeast Saitoella complicata has three histone deacetylases belonging to the Clr6, Hos2, and Rpd3 lineages.</title>
        <authorList>
            <person name="Nishida H."/>
            <person name="Matsumoto T."/>
            <person name="Kondo S."/>
            <person name="Hamamoto M."/>
            <person name="Yoshikawa H."/>
        </authorList>
    </citation>
    <scope>NUCLEOTIDE SEQUENCE [LARGE SCALE GENOMIC DNA]</scope>
    <source>
        <strain evidence="2 3">NRRL Y-17804</strain>
    </source>
</reference>